<dbReference type="EMBL" id="JAEACU010000009">
    <property type="protein sequence ID" value="KAH7518960.1"/>
    <property type="molecule type" value="Genomic_DNA"/>
</dbReference>
<dbReference type="Proteomes" id="UP000813462">
    <property type="component" value="Unassembled WGS sequence"/>
</dbReference>
<evidence type="ECO:0000313" key="7">
    <source>
        <dbReference type="EMBL" id="KAH7518960.1"/>
    </source>
</evidence>
<sequence length="469" mass="51850">MMAKPMSMAWGTVGIAWGTVGIAWGMVAMAWGTVGISWGIGGHGMGHSGHGMGQIRGSHFLDAQRLIDSSACLDLQTKQRKIIVRWVLCFTETQSKVSKVGLGFSVETGNQPTPHTPIMMMMMMEQTAVASQQGAVHVKHDKPEASTTTTTTTTCTTVGLVDGDKTRRLSDRTGSTRDLVAAVTSFGVHRKKRMARQRRSSSSLLNHLHLSFAAAATTSSSPSLPHVPFPSSSSLPLSSARVIDPRRLRFLFQKELRNSDVSSLRRMILPKKAAEAHLPVLESKEGIFISMDDMDGLHVWSFKYRFWPNNNSRMYVLENTGEFVSTHGLRLGDFIMVYQDNQNHNYVIEAKKATDEEDLYGDISKSSSEIVVKEELLLHDYEAAANNYCRSSSASSFYMNYDPVVVDVESGTGNSNNNMSFVYDTTTNFPNDSLLDFLGGSDAMSTNYSRNRGLESFGSVENFCLDDYY</sequence>
<dbReference type="AlphaFoldDB" id="A0A978UVR0"/>
<accession>A0A978UVR0</accession>
<dbReference type="PANTHER" id="PTHR31140">
    <property type="entry name" value="B3 DOMAIN-CONTAINING TRANSCRIPTION FACTOR ABI3"/>
    <property type="match status" value="1"/>
</dbReference>
<organism evidence="7 8">
    <name type="scientific">Ziziphus jujuba var. spinosa</name>
    <dbReference type="NCBI Taxonomy" id="714518"/>
    <lineage>
        <taxon>Eukaryota</taxon>
        <taxon>Viridiplantae</taxon>
        <taxon>Streptophyta</taxon>
        <taxon>Embryophyta</taxon>
        <taxon>Tracheophyta</taxon>
        <taxon>Spermatophyta</taxon>
        <taxon>Magnoliopsida</taxon>
        <taxon>eudicotyledons</taxon>
        <taxon>Gunneridae</taxon>
        <taxon>Pentapetalae</taxon>
        <taxon>rosids</taxon>
        <taxon>fabids</taxon>
        <taxon>Rosales</taxon>
        <taxon>Rhamnaceae</taxon>
        <taxon>Paliureae</taxon>
        <taxon>Ziziphus</taxon>
    </lineage>
</organism>
<name>A0A978UVR0_ZIZJJ</name>
<dbReference type="Pfam" id="PF02362">
    <property type="entry name" value="B3"/>
    <property type="match status" value="1"/>
</dbReference>
<keyword evidence="5" id="KW-0539">Nucleus</keyword>
<evidence type="ECO:0000259" key="6">
    <source>
        <dbReference type="PROSITE" id="PS50863"/>
    </source>
</evidence>
<dbReference type="InterPro" id="IPR003340">
    <property type="entry name" value="B3_DNA-bd"/>
</dbReference>
<dbReference type="FunFam" id="2.40.330.10:FF:000003">
    <property type="entry name" value="B3 domain-containing transcription factor FUS3"/>
    <property type="match status" value="1"/>
</dbReference>
<dbReference type="GO" id="GO:0003700">
    <property type="term" value="F:DNA-binding transcription factor activity"/>
    <property type="evidence" value="ECO:0007669"/>
    <property type="project" value="InterPro"/>
</dbReference>
<dbReference type="PANTHER" id="PTHR31140:SF73">
    <property type="entry name" value="B3 DOMAIN-CONTAINING TRANSCRIPTION FACTOR FUS3"/>
    <property type="match status" value="1"/>
</dbReference>
<protein>
    <recommendedName>
        <fullName evidence="6">TF-B3 domain-containing protein</fullName>
    </recommendedName>
</protein>
<keyword evidence="3" id="KW-0238">DNA-binding</keyword>
<gene>
    <name evidence="7" type="ORF">FEM48_Zijuj09G0226700</name>
</gene>
<keyword evidence="4" id="KW-0804">Transcription</keyword>
<dbReference type="GO" id="GO:0009733">
    <property type="term" value="P:response to auxin"/>
    <property type="evidence" value="ECO:0007669"/>
    <property type="project" value="UniProtKB-ARBA"/>
</dbReference>
<reference evidence="7" key="1">
    <citation type="journal article" date="2021" name="Front. Plant Sci.">
        <title>Chromosome-Scale Genome Assembly for Chinese Sour Jujube and Insights Into Its Genome Evolution and Domestication Signature.</title>
        <authorList>
            <person name="Shen L.-Y."/>
            <person name="Luo H."/>
            <person name="Wang X.-L."/>
            <person name="Wang X.-M."/>
            <person name="Qiu X.-J."/>
            <person name="Liu H."/>
            <person name="Zhou S.-S."/>
            <person name="Jia K.-H."/>
            <person name="Nie S."/>
            <person name="Bao Y.-T."/>
            <person name="Zhang R.-G."/>
            <person name="Yun Q.-Z."/>
            <person name="Chai Y.-H."/>
            <person name="Lu J.-Y."/>
            <person name="Li Y."/>
            <person name="Zhao S.-W."/>
            <person name="Mao J.-F."/>
            <person name="Jia S.-G."/>
            <person name="Mao Y.-M."/>
        </authorList>
    </citation>
    <scope>NUCLEOTIDE SEQUENCE</scope>
    <source>
        <strain evidence="7">AT0</strain>
        <tissue evidence="7">Leaf</tissue>
    </source>
</reference>
<dbReference type="InterPro" id="IPR044800">
    <property type="entry name" value="LEC2-like"/>
</dbReference>
<dbReference type="InterPro" id="IPR015300">
    <property type="entry name" value="DNA-bd_pseudobarrel_sf"/>
</dbReference>
<proteinExistence type="predicted"/>
<comment type="subcellular location">
    <subcellularLocation>
        <location evidence="1">Nucleus</location>
    </subcellularLocation>
</comment>
<dbReference type="GO" id="GO:0005634">
    <property type="term" value="C:nucleus"/>
    <property type="evidence" value="ECO:0007669"/>
    <property type="project" value="UniProtKB-SubCell"/>
</dbReference>
<evidence type="ECO:0000313" key="8">
    <source>
        <dbReference type="Proteomes" id="UP000813462"/>
    </source>
</evidence>
<keyword evidence="2" id="KW-0805">Transcription regulation</keyword>
<evidence type="ECO:0000256" key="4">
    <source>
        <dbReference type="ARBA" id="ARBA00023163"/>
    </source>
</evidence>
<evidence type="ECO:0000256" key="1">
    <source>
        <dbReference type="ARBA" id="ARBA00004123"/>
    </source>
</evidence>
<dbReference type="GO" id="GO:0003677">
    <property type="term" value="F:DNA binding"/>
    <property type="evidence" value="ECO:0007669"/>
    <property type="project" value="UniProtKB-KW"/>
</dbReference>
<evidence type="ECO:0000256" key="2">
    <source>
        <dbReference type="ARBA" id="ARBA00023015"/>
    </source>
</evidence>
<dbReference type="SUPFAM" id="SSF101936">
    <property type="entry name" value="DNA-binding pseudobarrel domain"/>
    <property type="match status" value="1"/>
</dbReference>
<dbReference type="CDD" id="cd10017">
    <property type="entry name" value="B3_DNA"/>
    <property type="match status" value="1"/>
</dbReference>
<feature type="domain" description="TF-B3" evidence="6">
    <location>
        <begin position="252"/>
        <end position="354"/>
    </location>
</feature>
<comment type="caution">
    <text evidence="7">The sequence shown here is derived from an EMBL/GenBank/DDBJ whole genome shotgun (WGS) entry which is preliminary data.</text>
</comment>
<evidence type="ECO:0000256" key="5">
    <source>
        <dbReference type="ARBA" id="ARBA00023242"/>
    </source>
</evidence>
<evidence type="ECO:0000256" key="3">
    <source>
        <dbReference type="ARBA" id="ARBA00023125"/>
    </source>
</evidence>
<dbReference type="SMART" id="SM01019">
    <property type="entry name" value="B3"/>
    <property type="match status" value="1"/>
</dbReference>
<dbReference type="Gene3D" id="2.40.330.10">
    <property type="entry name" value="DNA-binding pseudobarrel domain"/>
    <property type="match status" value="1"/>
</dbReference>
<dbReference type="PROSITE" id="PS50863">
    <property type="entry name" value="B3"/>
    <property type="match status" value="1"/>
</dbReference>